<name>L7CNM3_RHOBT</name>
<dbReference type="EMBL" id="AMWG01000009">
    <property type="protein sequence ID" value="ELP35548.1"/>
    <property type="molecule type" value="Genomic_DNA"/>
</dbReference>
<proteinExistence type="predicted"/>
<comment type="caution">
    <text evidence="1">The sequence shown here is derived from an EMBL/GenBank/DDBJ whole genome shotgun (WGS) entry which is preliminary data.</text>
</comment>
<reference evidence="1 2" key="1">
    <citation type="journal article" date="2013" name="Mar. Genomics">
        <title>Expression of sulfatases in Rhodopirellula baltica and the diversity of sulfatases in the genus Rhodopirellula.</title>
        <authorList>
            <person name="Wegner C.E."/>
            <person name="Richter-Heitmann T."/>
            <person name="Klindworth A."/>
            <person name="Klockow C."/>
            <person name="Richter M."/>
            <person name="Achstetter T."/>
            <person name="Glockner F.O."/>
            <person name="Harder J."/>
        </authorList>
    </citation>
    <scope>NUCLEOTIDE SEQUENCE [LARGE SCALE GENOMIC DNA]</scope>
    <source>
        <strain evidence="1 2">SWK14</strain>
    </source>
</reference>
<evidence type="ECO:0000313" key="1">
    <source>
        <dbReference type="EMBL" id="ELP35548.1"/>
    </source>
</evidence>
<accession>L7CNM3</accession>
<evidence type="ECO:0000313" key="2">
    <source>
        <dbReference type="Proteomes" id="UP000010959"/>
    </source>
</evidence>
<sequence>MSLHQMSRLARSRMGPLSRLHGRRRVHCVELRLVSWTLVSQNVFAASHWTVEFMSH</sequence>
<dbReference type="Proteomes" id="UP000010959">
    <property type="component" value="Unassembled WGS sequence"/>
</dbReference>
<dbReference type="AlphaFoldDB" id="L7CNM3"/>
<organism evidence="1 2">
    <name type="scientific">Rhodopirellula baltica SWK14</name>
    <dbReference type="NCBI Taxonomy" id="993516"/>
    <lineage>
        <taxon>Bacteria</taxon>
        <taxon>Pseudomonadati</taxon>
        <taxon>Planctomycetota</taxon>
        <taxon>Planctomycetia</taxon>
        <taxon>Pirellulales</taxon>
        <taxon>Pirellulaceae</taxon>
        <taxon>Rhodopirellula</taxon>
    </lineage>
</organism>
<gene>
    <name evidence="1" type="ORF">RBSWK_00452</name>
</gene>
<protein>
    <submittedName>
        <fullName evidence="1">Uncharacterized protein</fullName>
    </submittedName>
</protein>